<dbReference type="InterPro" id="IPR036388">
    <property type="entry name" value="WH-like_DNA-bd_sf"/>
</dbReference>
<sequence>MDDGKVPSAEGFALREVLDLVGDKWALAVLAQLSGGPRRFSELERALTGVSRRILSLTLRRLERNSLVMRTVYPEVPPRVEYEMTPHARELDAPLCALLAWASKHRAKVAEGRRAYDLANA</sequence>
<accession>A0A918ZRK4</accession>
<protein>
    <submittedName>
        <fullName evidence="5">HxlR family transcriptional regulator</fullName>
    </submittedName>
</protein>
<dbReference type="PROSITE" id="PS51118">
    <property type="entry name" value="HTH_HXLR"/>
    <property type="match status" value="1"/>
</dbReference>
<evidence type="ECO:0000256" key="1">
    <source>
        <dbReference type="ARBA" id="ARBA00023015"/>
    </source>
</evidence>
<evidence type="ECO:0000313" key="5">
    <source>
        <dbReference type="EMBL" id="GHE66315.1"/>
    </source>
</evidence>
<dbReference type="Proteomes" id="UP000603227">
    <property type="component" value="Unassembled WGS sequence"/>
</dbReference>
<dbReference type="Pfam" id="PF01638">
    <property type="entry name" value="HxlR"/>
    <property type="match status" value="1"/>
</dbReference>
<dbReference type="PANTHER" id="PTHR33204">
    <property type="entry name" value="TRANSCRIPTIONAL REGULATOR, MARR FAMILY"/>
    <property type="match status" value="1"/>
</dbReference>
<evidence type="ECO:0000259" key="4">
    <source>
        <dbReference type="PROSITE" id="PS51118"/>
    </source>
</evidence>
<keyword evidence="2" id="KW-0238">DNA-binding</keyword>
<reference evidence="5" key="2">
    <citation type="submission" date="2020-09" db="EMBL/GenBank/DDBJ databases">
        <authorList>
            <person name="Sun Q."/>
            <person name="Zhou Y."/>
        </authorList>
    </citation>
    <scope>NUCLEOTIDE SEQUENCE</scope>
    <source>
        <strain evidence="5">CGMCC 4.7403</strain>
    </source>
</reference>
<keyword evidence="1" id="KW-0805">Transcription regulation</keyword>
<dbReference type="EMBL" id="BNAT01000064">
    <property type="protein sequence ID" value="GHE66315.1"/>
    <property type="molecule type" value="Genomic_DNA"/>
</dbReference>
<dbReference type="SUPFAM" id="SSF46785">
    <property type="entry name" value="Winged helix' DNA-binding domain"/>
    <property type="match status" value="1"/>
</dbReference>
<keyword evidence="6" id="KW-1185">Reference proteome</keyword>
<evidence type="ECO:0000256" key="2">
    <source>
        <dbReference type="ARBA" id="ARBA00023125"/>
    </source>
</evidence>
<comment type="caution">
    <text evidence="5">The sequence shown here is derived from an EMBL/GenBank/DDBJ whole genome shotgun (WGS) entry which is preliminary data.</text>
</comment>
<dbReference type="GO" id="GO:0003677">
    <property type="term" value="F:DNA binding"/>
    <property type="evidence" value="ECO:0007669"/>
    <property type="project" value="UniProtKB-KW"/>
</dbReference>
<dbReference type="Gene3D" id="1.10.10.10">
    <property type="entry name" value="Winged helix-like DNA-binding domain superfamily/Winged helix DNA-binding domain"/>
    <property type="match status" value="1"/>
</dbReference>
<organism evidence="5 6">
    <name type="scientific">Streptomyces capitiformicae</name>
    <dbReference type="NCBI Taxonomy" id="2014920"/>
    <lineage>
        <taxon>Bacteria</taxon>
        <taxon>Bacillati</taxon>
        <taxon>Actinomycetota</taxon>
        <taxon>Actinomycetes</taxon>
        <taxon>Kitasatosporales</taxon>
        <taxon>Streptomycetaceae</taxon>
        <taxon>Streptomyces</taxon>
    </lineage>
</organism>
<gene>
    <name evidence="5" type="ORF">GCM10017771_90010</name>
</gene>
<dbReference type="AlphaFoldDB" id="A0A918ZRK4"/>
<proteinExistence type="predicted"/>
<name>A0A918ZRK4_9ACTN</name>
<dbReference type="InterPro" id="IPR002577">
    <property type="entry name" value="HTH_HxlR"/>
</dbReference>
<keyword evidence="3" id="KW-0804">Transcription</keyword>
<dbReference type="RefSeq" id="WP_189788190.1">
    <property type="nucleotide sequence ID" value="NZ_BNAT01000064.1"/>
</dbReference>
<reference evidence="5" key="1">
    <citation type="journal article" date="2014" name="Int. J. Syst. Evol. Microbiol.">
        <title>Complete genome sequence of Corynebacterium casei LMG S-19264T (=DSM 44701T), isolated from a smear-ripened cheese.</title>
        <authorList>
            <consortium name="US DOE Joint Genome Institute (JGI-PGF)"/>
            <person name="Walter F."/>
            <person name="Albersmeier A."/>
            <person name="Kalinowski J."/>
            <person name="Ruckert C."/>
        </authorList>
    </citation>
    <scope>NUCLEOTIDE SEQUENCE</scope>
    <source>
        <strain evidence="5">CGMCC 4.7403</strain>
    </source>
</reference>
<evidence type="ECO:0000256" key="3">
    <source>
        <dbReference type="ARBA" id="ARBA00023163"/>
    </source>
</evidence>
<evidence type="ECO:0000313" key="6">
    <source>
        <dbReference type="Proteomes" id="UP000603227"/>
    </source>
</evidence>
<dbReference type="InterPro" id="IPR036390">
    <property type="entry name" value="WH_DNA-bd_sf"/>
</dbReference>
<dbReference type="PANTHER" id="PTHR33204:SF39">
    <property type="entry name" value="TRANSCRIPTIONAL REGULATORY PROTEIN"/>
    <property type="match status" value="1"/>
</dbReference>
<feature type="domain" description="HTH hxlR-type" evidence="4">
    <location>
        <begin position="6"/>
        <end position="110"/>
    </location>
</feature>